<dbReference type="AlphaFoldDB" id="X1J780"/>
<feature type="non-terminal residue" evidence="1">
    <location>
        <position position="129"/>
    </location>
</feature>
<name>X1J780_9ZZZZ</name>
<organism evidence="1">
    <name type="scientific">marine sediment metagenome</name>
    <dbReference type="NCBI Taxonomy" id="412755"/>
    <lineage>
        <taxon>unclassified sequences</taxon>
        <taxon>metagenomes</taxon>
        <taxon>ecological metagenomes</taxon>
    </lineage>
</organism>
<accession>X1J780</accession>
<sequence>MDKETINFGEFKQQWAIQGMRKYIYQDFDNNFEERKREIIREKDIINFYNKYCRKERNEAAFCCKLFHTILPNEFPPLDNPIRNHFKLHRIDFIESLLIVKKAYELFIKDNQDKIQMIRDILNKPKFKI</sequence>
<dbReference type="EMBL" id="BARV01002055">
    <property type="protein sequence ID" value="GAH89827.1"/>
    <property type="molecule type" value="Genomic_DNA"/>
</dbReference>
<proteinExistence type="predicted"/>
<comment type="caution">
    <text evidence="1">The sequence shown here is derived from an EMBL/GenBank/DDBJ whole genome shotgun (WGS) entry which is preliminary data.</text>
</comment>
<evidence type="ECO:0000313" key="1">
    <source>
        <dbReference type="EMBL" id="GAH89827.1"/>
    </source>
</evidence>
<gene>
    <name evidence="1" type="ORF">S06H3_05520</name>
</gene>
<protein>
    <submittedName>
        <fullName evidence="1">Uncharacterized protein</fullName>
    </submittedName>
</protein>
<reference evidence="1" key="1">
    <citation type="journal article" date="2014" name="Front. Microbiol.">
        <title>High frequency of phylogenetically diverse reductive dehalogenase-homologous genes in deep subseafloor sedimentary metagenomes.</title>
        <authorList>
            <person name="Kawai M."/>
            <person name="Futagami T."/>
            <person name="Toyoda A."/>
            <person name="Takaki Y."/>
            <person name="Nishi S."/>
            <person name="Hori S."/>
            <person name="Arai W."/>
            <person name="Tsubouchi T."/>
            <person name="Morono Y."/>
            <person name="Uchiyama I."/>
            <person name="Ito T."/>
            <person name="Fujiyama A."/>
            <person name="Inagaki F."/>
            <person name="Takami H."/>
        </authorList>
    </citation>
    <scope>NUCLEOTIDE SEQUENCE</scope>
    <source>
        <strain evidence="1">Expedition CK06-06</strain>
    </source>
</reference>